<evidence type="ECO:0000256" key="3">
    <source>
        <dbReference type="ARBA" id="ARBA00022679"/>
    </source>
</evidence>
<accession>A0A8J3ZX55</accession>
<protein>
    <recommendedName>
        <fullName evidence="1">non-specific serine/threonine protein kinase</fullName>
        <ecNumber evidence="1">2.7.11.1</ecNumber>
    </recommendedName>
</protein>
<dbReference type="AlphaFoldDB" id="A0A8J3ZX55"/>
<comment type="caution">
    <text evidence="12">The sequence shown here is derived from an EMBL/GenBank/DDBJ whole genome shotgun (WGS) entry which is preliminary data.</text>
</comment>
<dbReference type="InterPro" id="IPR008271">
    <property type="entry name" value="Ser/Thr_kinase_AS"/>
</dbReference>
<evidence type="ECO:0000256" key="2">
    <source>
        <dbReference type="ARBA" id="ARBA00022527"/>
    </source>
</evidence>
<evidence type="ECO:0000256" key="7">
    <source>
        <dbReference type="PROSITE-ProRule" id="PRU10141"/>
    </source>
</evidence>
<dbReference type="Pfam" id="PF00069">
    <property type="entry name" value="Pkinase"/>
    <property type="match status" value="1"/>
</dbReference>
<sequence>MRTLGRRYRLDTELGTGGMAVVWRAQDLVLGRQVAVKLLGPSFSDRAARERIKAEARVAARLAHPNVAGVYDFGESRHGRRGKVPYIVMELVHGDTLAVRQQSDKMHWRTAVGIAAEVAAALAAAHACGVVHRDIKPGNIMLARTGVKVVDFGIAAAVGELDDHGDELLGTPAYVAPERFAGRPAAPATDVYALGILLYQCLTGTLPWPAYTATDLVNAHRELPPRPLPKVTGLPADVVELCEQCLSKDPDERPSSLYAAVVLAEAAGLPVTLPAVGGDLSTAPARAPAADRAASRSTAADRAASRAAAARSAAGDATTDMTQPVRPRLPRLGRRRLVNGYLSQRISIGRFSVRRVVAGAGLAAAVALAGVGLGAVVAPDPAERPSGAAATPSGGCAARYVASPGTGGAFTAEVAVTNTGRQRLDSWSLEFALPAGQRITDAPGVRFDQKGADVILHVDQPLEAGGTTRLALTGTSPTPPLAPTRFTVEGAPCTPATGGTAVVPAGPR</sequence>
<dbReference type="GO" id="GO:0005975">
    <property type="term" value="P:carbohydrate metabolic process"/>
    <property type="evidence" value="ECO:0007669"/>
    <property type="project" value="InterPro"/>
</dbReference>
<dbReference type="PANTHER" id="PTHR43289:SF6">
    <property type="entry name" value="SERINE_THREONINE-PROTEIN KINASE NEKL-3"/>
    <property type="match status" value="1"/>
</dbReference>
<keyword evidence="9" id="KW-0812">Transmembrane</keyword>
<dbReference type="RefSeq" id="WP_203929057.1">
    <property type="nucleotide sequence ID" value="NZ_BOPH01000054.1"/>
</dbReference>
<dbReference type="Proteomes" id="UP000635606">
    <property type="component" value="Unassembled WGS sequence"/>
</dbReference>
<feature type="binding site" evidence="7">
    <location>
        <position position="37"/>
    </location>
    <ligand>
        <name>ATP</name>
        <dbReference type="ChEBI" id="CHEBI:30616"/>
    </ligand>
</feature>
<dbReference type="InterPro" id="IPR011009">
    <property type="entry name" value="Kinase-like_dom_sf"/>
</dbReference>
<keyword evidence="9" id="KW-1133">Transmembrane helix</keyword>
<dbReference type="SUPFAM" id="SSF56112">
    <property type="entry name" value="Protein kinase-like (PK-like)"/>
    <property type="match status" value="1"/>
</dbReference>
<evidence type="ECO:0000313" key="13">
    <source>
        <dbReference type="Proteomes" id="UP000635606"/>
    </source>
</evidence>
<feature type="transmembrane region" description="Helical" evidence="9">
    <location>
        <begin position="356"/>
        <end position="378"/>
    </location>
</feature>
<dbReference type="InterPro" id="IPR008965">
    <property type="entry name" value="CBM2/CBM3_carb-bd_dom_sf"/>
</dbReference>
<dbReference type="GO" id="GO:0004553">
    <property type="term" value="F:hydrolase activity, hydrolyzing O-glycosyl compounds"/>
    <property type="evidence" value="ECO:0007669"/>
    <property type="project" value="InterPro"/>
</dbReference>
<dbReference type="SUPFAM" id="SSF49384">
    <property type="entry name" value="Carbohydrate-binding domain"/>
    <property type="match status" value="1"/>
</dbReference>
<evidence type="ECO:0000256" key="4">
    <source>
        <dbReference type="ARBA" id="ARBA00022741"/>
    </source>
</evidence>
<evidence type="ECO:0000256" key="6">
    <source>
        <dbReference type="ARBA" id="ARBA00022840"/>
    </source>
</evidence>
<keyword evidence="2" id="KW-0723">Serine/threonine-protein kinase</keyword>
<dbReference type="PROSITE" id="PS00107">
    <property type="entry name" value="PROTEIN_KINASE_ATP"/>
    <property type="match status" value="1"/>
</dbReference>
<dbReference type="Gene3D" id="2.60.40.290">
    <property type="match status" value="1"/>
</dbReference>
<dbReference type="InterPro" id="IPR012291">
    <property type="entry name" value="CBM2_carb-bd_dom_sf"/>
</dbReference>
<keyword evidence="4 7" id="KW-0547">Nucleotide-binding</keyword>
<dbReference type="GO" id="GO:0004674">
    <property type="term" value="F:protein serine/threonine kinase activity"/>
    <property type="evidence" value="ECO:0007669"/>
    <property type="project" value="UniProtKB-KW"/>
</dbReference>
<dbReference type="SMART" id="SM00220">
    <property type="entry name" value="S_TKc"/>
    <property type="match status" value="1"/>
</dbReference>
<organism evidence="12 13">
    <name type="scientific">Virgisporangium ochraceum</name>
    <dbReference type="NCBI Taxonomy" id="65505"/>
    <lineage>
        <taxon>Bacteria</taxon>
        <taxon>Bacillati</taxon>
        <taxon>Actinomycetota</taxon>
        <taxon>Actinomycetes</taxon>
        <taxon>Micromonosporales</taxon>
        <taxon>Micromonosporaceae</taxon>
        <taxon>Virgisporangium</taxon>
    </lineage>
</organism>
<evidence type="ECO:0000259" key="11">
    <source>
        <dbReference type="PROSITE" id="PS51173"/>
    </source>
</evidence>
<dbReference type="EC" id="2.7.11.1" evidence="1"/>
<feature type="domain" description="CBM2" evidence="11">
    <location>
        <begin position="389"/>
        <end position="496"/>
    </location>
</feature>
<dbReference type="PANTHER" id="PTHR43289">
    <property type="entry name" value="MITOGEN-ACTIVATED PROTEIN KINASE KINASE KINASE 20-RELATED"/>
    <property type="match status" value="1"/>
</dbReference>
<dbReference type="InterPro" id="IPR000719">
    <property type="entry name" value="Prot_kinase_dom"/>
</dbReference>
<evidence type="ECO:0000256" key="8">
    <source>
        <dbReference type="SAM" id="MobiDB-lite"/>
    </source>
</evidence>
<dbReference type="InterPro" id="IPR001919">
    <property type="entry name" value="CBD2"/>
</dbReference>
<dbReference type="SMART" id="SM00637">
    <property type="entry name" value="CBD_II"/>
    <property type="match status" value="1"/>
</dbReference>
<keyword evidence="5" id="KW-0418">Kinase</keyword>
<evidence type="ECO:0000259" key="10">
    <source>
        <dbReference type="PROSITE" id="PS50011"/>
    </source>
</evidence>
<name>A0A8J3ZX55_9ACTN</name>
<dbReference type="GO" id="GO:0005524">
    <property type="term" value="F:ATP binding"/>
    <property type="evidence" value="ECO:0007669"/>
    <property type="project" value="UniProtKB-UniRule"/>
</dbReference>
<evidence type="ECO:0000256" key="9">
    <source>
        <dbReference type="SAM" id="Phobius"/>
    </source>
</evidence>
<dbReference type="PROSITE" id="PS00108">
    <property type="entry name" value="PROTEIN_KINASE_ST"/>
    <property type="match status" value="1"/>
</dbReference>
<keyword evidence="9" id="KW-0472">Membrane</keyword>
<evidence type="ECO:0000256" key="1">
    <source>
        <dbReference type="ARBA" id="ARBA00012513"/>
    </source>
</evidence>
<dbReference type="InterPro" id="IPR017441">
    <property type="entry name" value="Protein_kinase_ATP_BS"/>
</dbReference>
<dbReference type="GO" id="GO:0030247">
    <property type="term" value="F:polysaccharide binding"/>
    <property type="evidence" value="ECO:0007669"/>
    <property type="project" value="UniProtKB-UniRule"/>
</dbReference>
<keyword evidence="3" id="KW-0808">Transferase</keyword>
<evidence type="ECO:0000256" key="5">
    <source>
        <dbReference type="ARBA" id="ARBA00022777"/>
    </source>
</evidence>
<dbReference type="PROSITE" id="PS50011">
    <property type="entry name" value="PROTEIN_KINASE_DOM"/>
    <property type="match status" value="1"/>
</dbReference>
<dbReference type="Gene3D" id="3.30.200.20">
    <property type="entry name" value="Phosphorylase Kinase, domain 1"/>
    <property type="match status" value="1"/>
</dbReference>
<dbReference type="EMBL" id="BOPH01000054">
    <property type="protein sequence ID" value="GIJ69125.1"/>
    <property type="molecule type" value="Genomic_DNA"/>
</dbReference>
<evidence type="ECO:0000313" key="12">
    <source>
        <dbReference type="EMBL" id="GIJ69125.1"/>
    </source>
</evidence>
<proteinExistence type="predicted"/>
<keyword evidence="6 7" id="KW-0067">ATP-binding</keyword>
<keyword evidence="13" id="KW-1185">Reference proteome</keyword>
<reference evidence="12" key="1">
    <citation type="submission" date="2021-01" db="EMBL/GenBank/DDBJ databases">
        <title>Whole genome shotgun sequence of Virgisporangium ochraceum NBRC 16418.</title>
        <authorList>
            <person name="Komaki H."/>
            <person name="Tamura T."/>
        </authorList>
    </citation>
    <scope>NUCLEOTIDE SEQUENCE</scope>
    <source>
        <strain evidence="12">NBRC 16418</strain>
    </source>
</reference>
<dbReference type="Gene3D" id="1.10.510.10">
    <property type="entry name" value="Transferase(Phosphotransferase) domain 1"/>
    <property type="match status" value="1"/>
</dbReference>
<dbReference type="PROSITE" id="PS51173">
    <property type="entry name" value="CBM2"/>
    <property type="match status" value="1"/>
</dbReference>
<feature type="domain" description="Protein kinase" evidence="10">
    <location>
        <begin position="8"/>
        <end position="272"/>
    </location>
</feature>
<dbReference type="CDD" id="cd14014">
    <property type="entry name" value="STKc_PknB_like"/>
    <property type="match status" value="1"/>
</dbReference>
<gene>
    <name evidence="12" type="ORF">Voc01_040420</name>
</gene>
<dbReference type="Pfam" id="PF00553">
    <property type="entry name" value="CBM_2"/>
    <property type="match status" value="1"/>
</dbReference>
<feature type="region of interest" description="Disordered" evidence="8">
    <location>
        <begin position="286"/>
        <end position="325"/>
    </location>
</feature>